<evidence type="ECO:0000313" key="12">
    <source>
        <dbReference type="Proteomes" id="UP000584642"/>
    </source>
</evidence>
<feature type="transmembrane region" description="Helical" evidence="9">
    <location>
        <begin position="20"/>
        <end position="39"/>
    </location>
</feature>
<dbReference type="PANTHER" id="PTHR30081">
    <property type="entry name" value="PROTEIN-EXPORT MEMBRANE PROTEIN SEC"/>
    <property type="match status" value="1"/>
</dbReference>
<keyword evidence="7 9" id="KW-0811">Translocation</keyword>
<comment type="function">
    <text evidence="9">Part of the Sec protein translocase complex. Interacts with the SecYEG preprotein conducting channel. SecDF uses the proton motive force (PMF) to complete protein translocation after the ATP-dependent function of SecA.</text>
</comment>
<dbReference type="EMBL" id="JABFDB010000016">
    <property type="protein sequence ID" value="NYZ22243.1"/>
    <property type="molecule type" value="Genomic_DNA"/>
</dbReference>
<keyword evidence="4 9" id="KW-0812">Transmembrane</keyword>
<gene>
    <name evidence="9 11" type="primary">secF</name>
    <name evidence="11" type="ORF">HND93_21230</name>
</gene>
<keyword evidence="3 9" id="KW-1003">Cell membrane</keyword>
<dbReference type="HAMAP" id="MF_01464_B">
    <property type="entry name" value="SecF_B"/>
    <property type="match status" value="1"/>
</dbReference>
<dbReference type="Pfam" id="PF07549">
    <property type="entry name" value="Sec_GG"/>
    <property type="match status" value="1"/>
</dbReference>
<dbReference type="InterPro" id="IPR022813">
    <property type="entry name" value="SecD/SecF_arch_bac"/>
</dbReference>
<dbReference type="Proteomes" id="UP000584642">
    <property type="component" value="Unassembled WGS sequence"/>
</dbReference>
<dbReference type="PRINTS" id="PR01755">
    <property type="entry name" value="SECFTRNLCASE"/>
</dbReference>
<protein>
    <recommendedName>
        <fullName evidence="9">Protein-export membrane protein SecF</fullName>
    </recommendedName>
</protein>
<dbReference type="InterPro" id="IPR055344">
    <property type="entry name" value="SecD_SecF_C_bact"/>
</dbReference>
<dbReference type="PANTHER" id="PTHR30081:SF8">
    <property type="entry name" value="PROTEIN TRANSLOCASE SUBUNIT SECF"/>
    <property type="match status" value="1"/>
</dbReference>
<evidence type="ECO:0000256" key="8">
    <source>
        <dbReference type="ARBA" id="ARBA00023136"/>
    </source>
</evidence>
<reference evidence="11 12" key="1">
    <citation type="submission" date="2020-05" db="EMBL/GenBank/DDBJ databases">
        <title>Azospirillum oleiclasticum sp. nov, a nitrogen-fixing and heavy crude oil-emulsifying bacterium isolated from the crude oil of Yumen Oilfield.</title>
        <authorList>
            <person name="Wu D."/>
            <person name="Cai M."/>
            <person name="Zhang X."/>
        </authorList>
    </citation>
    <scope>NUCLEOTIDE SEQUENCE [LARGE SCALE GENOMIC DNA]</scope>
    <source>
        <strain evidence="11 12">ROY-1-1-2</strain>
    </source>
</reference>
<sequence length="312" mass="33510">MRLLRFLPDETHFDFVGKRLIAFALSAALFVLTLGSLGVQGLNLGIDFAGGILIEAKSGQDIDVGALRATLGSKDLGGVELQQFGGPRDILIRVQQQEGGEAANRAAIETVRGTLGPGWEYRRVELVGPKVGGELLRDGVIATVLAILGITAYVAFRFEWQFGVAALIATAHDVVCTLGLFTLFQLEFDLTAVAALLTLAGYSINDTVVVFDRIRETMRRQKSWDMRMLINESVNQTLSRTILTSGSTLLAILPLLMFGGSALFNFTLALTFGILLGTYSSVYVAAALLLYMKPIRPGRPVAGEAATAGEGR</sequence>
<evidence type="ECO:0000256" key="3">
    <source>
        <dbReference type="ARBA" id="ARBA00022475"/>
    </source>
</evidence>
<dbReference type="RefSeq" id="WP_180284017.1">
    <property type="nucleotide sequence ID" value="NZ_JABFDB010000016.1"/>
</dbReference>
<feature type="transmembrane region" description="Helical" evidence="9">
    <location>
        <begin position="139"/>
        <end position="156"/>
    </location>
</feature>
<keyword evidence="2 9" id="KW-0813">Transport</keyword>
<dbReference type="InterPro" id="IPR048634">
    <property type="entry name" value="SecD_SecF_C"/>
</dbReference>
<proteinExistence type="inferred from homology"/>
<dbReference type="Pfam" id="PF02355">
    <property type="entry name" value="SecD_SecF_C"/>
    <property type="match status" value="1"/>
</dbReference>
<evidence type="ECO:0000256" key="1">
    <source>
        <dbReference type="ARBA" id="ARBA00004651"/>
    </source>
</evidence>
<feature type="transmembrane region" description="Helical" evidence="9">
    <location>
        <begin position="163"/>
        <end position="184"/>
    </location>
</feature>
<evidence type="ECO:0000256" key="2">
    <source>
        <dbReference type="ARBA" id="ARBA00022448"/>
    </source>
</evidence>
<accession>A0ABX2TD97</accession>
<dbReference type="NCBIfam" id="TIGR00916">
    <property type="entry name" value="2A0604s01"/>
    <property type="match status" value="1"/>
</dbReference>
<evidence type="ECO:0000256" key="4">
    <source>
        <dbReference type="ARBA" id="ARBA00022692"/>
    </source>
</evidence>
<dbReference type="InterPro" id="IPR022646">
    <property type="entry name" value="SecD/SecF_CS"/>
</dbReference>
<feature type="transmembrane region" description="Helical" evidence="9">
    <location>
        <begin position="242"/>
        <end position="264"/>
    </location>
</feature>
<keyword evidence="8 9" id="KW-0472">Membrane</keyword>
<dbReference type="InterPro" id="IPR005665">
    <property type="entry name" value="SecF_bac"/>
</dbReference>
<keyword evidence="5 9" id="KW-0653">Protein transport</keyword>
<evidence type="ECO:0000259" key="10">
    <source>
        <dbReference type="Pfam" id="PF02355"/>
    </source>
</evidence>
<evidence type="ECO:0000256" key="6">
    <source>
        <dbReference type="ARBA" id="ARBA00022989"/>
    </source>
</evidence>
<evidence type="ECO:0000313" key="11">
    <source>
        <dbReference type="EMBL" id="NYZ22243.1"/>
    </source>
</evidence>
<organism evidence="11 12">
    <name type="scientific">Azospirillum oleiclasticum</name>
    <dbReference type="NCBI Taxonomy" id="2735135"/>
    <lineage>
        <taxon>Bacteria</taxon>
        <taxon>Pseudomonadati</taxon>
        <taxon>Pseudomonadota</taxon>
        <taxon>Alphaproteobacteria</taxon>
        <taxon>Rhodospirillales</taxon>
        <taxon>Azospirillaceae</taxon>
        <taxon>Azospirillum</taxon>
    </lineage>
</organism>
<evidence type="ECO:0000256" key="7">
    <source>
        <dbReference type="ARBA" id="ARBA00023010"/>
    </source>
</evidence>
<feature type="transmembrane region" description="Helical" evidence="9">
    <location>
        <begin position="190"/>
        <end position="211"/>
    </location>
</feature>
<feature type="transmembrane region" description="Helical" evidence="9">
    <location>
        <begin position="270"/>
        <end position="291"/>
    </location>
</feature>
<evidence type="ECO:0000256" key="5">
    <source>
        <dbReference type="ARBA" id="ARBA00022927"/>
    </source>
</evidence>
<dbReference type="InterPro" id="IPR022645">
    <property type="entry name" value="SecD/SecF_bac"/>
</dbReference>
<evidence type="ECO:0000256" key="9">
    <source>
        <dbReference type="HAMAP-Rule" id="MF_01464"/>
    </source>
</evidence>
<dbReference type="Gene3D" id="1.20.1640.10">
    <property type="entry name" value="Multidrug efflux transporter AcrB transmembrane domain"/>
    <property type="match status" value="1"/>
</dbReference>
<comment type="subunit">
    <text evidence="9">Forms a complex with SecD. Part of the essential Sec protein translocation apparatus which comprises SecA, SecYEG and auxiliary proteins SecDF-YajC and YidC.</text>
</comment>
<dbReference type="NCBIfam" id="TIGR00966">
    <property type="entry name" value="transloc_SecF"/>
    <property type="match status" value="1"/>
</dbReference>
<comment type="caution">
    <text evidence="11">The sequence shown here is derived from an EMBL/GenBank/DDBJ whole genome shotgun (WGS) entry which is preliminary data.</text>
</comment>
<feature type="domain" description="Protein export membrane protein SecD/SecF C-terminal" evidence="10">
    <location>
        <begin position="117"/>
        <end position="293"/>
    </location>
</feature>
<comment type="subcellular location">
    <subcellularLocation>
        <location evidence="1 9">Cell membrane</location>
        <topology evidence="1 9">Multi-pass membrane protein</topology>
    </subcellularLocation>
</comment>
<keyword evidence="6 9" id="KW-1133">Transmembrane helix</keyword>
<dbReference type="SUPFAM" id="SSF82866">
    <property type="entry name" value="Multidrug efflux transporter AcrB transmembrane domain"/>
    <property type="match status" value="1"/>
</dbReference>
<comment type="similarity">
    <text evidence="9">Belongs to the SecD/SecF family. SecF subfamily.</text>
</comment>
<keyword evidence="12" id="KW-1185">Reference proteome</keyword>
<name>A0ABX2TD97_9PROT</name>